<proteinExistence type="inferred from homology"/>
<dbReference type="GO" id="GO:0008234">
    <property type="term" value="F:cysteine-type peptidase activity"/>
    <property type="evidence" value="ECO:0007669"/>
    <property type="project" value="UniProtKB-KW"/>
</dbReference>
<evidence type="ECO:0000256" key="1">
    <source>
        <dbReference type="ARBA" id="ARBA00007074"/>
    </source>
</evidence>
<evidence type="ECO:0000313" key="6">
    <source>
        <dbReference type="EMBL" id="ORC31124.1"/>
    </source>
</evidence>
<dbReference type="InterPro" id="IPR000064">
    <property type="entry name" value="NLP_P60_dom"/>
</dbReference>
<keyword evidence="4" id="KW-0788">Thiol protease</keyword>
<dbReference type="OrthoDB" id="9813368at2"/>
<dbReference type="RefSeq" id="WP_083052815.1">
    <property type="nucleotide sequence ID" value="NZ_MWQY01000027.1"/>
</dbReference>
<dbReference type="PANTHER" id="PTHR47053">
    <property type="entry name" value="MUREIN DD-ENDOPEPTIDASE MEPH-RELATED"/>
    <property type="match status" value="1"/>
</dbReference>
<dbReference type="EMBL" id="MWQY01000027">
    <property type="protein sequence ID" value="ORC31124.1"/>
    <property type="molecule type" value="Genomic_DNA"/>
</dbReference>
<protein>
    <recommendedName>
        <fullName evidence="5">NlpC/P60 domain-containing protein</fullName>
    </recommendedName>
</protein>
<evidence type="ECO:0000256" key="2">
    <source>
        <dbReference type="ARBA" id="ARBA00022670"/>
    </source>
</evidence>
<sequence>MRAAARISIFLVLLFPILPSFHAAWSAEPGEEELSLAVVLESVSLKGIPYLWGGANLKGMDCSGFVYMIYSDRVPDLPRRSIDQYRFGSAVTTGEELPGDLVFFNTEGWTASHVGIYLGDRRFIHAASGENRQGIIISSLDSPYYRDRYLGARRLPPAG</sequence>
<keyword evidence="7" id="KW-1185">Reference proteome</keyword>
<dbReference type="Proteomes" id="UP000192343">
    <property type="component" value="Unassembled WGS sequence"/>
</dbReference>
<evidence type="ECO:0000256" key="4">
    <source>
        <dbReference type="ARBA" id="ARBA00022807"/>
    </source>
</evidence>
<accession>A0A1Y1RTR9</accession>
<dbReference type="PANTHER" id="PTHR47053:SF1">
    <property type="entry name" value="MUREIN DD-ENDOPEPTIDASE MEPH-RELATED"/>
    <property type="match status" value="1"/>
</dbReference>
<feature type="domain" description="NlpC/P60" evidence="5">
    <location>
        <begin position="32"/>
        <end position="156"/>
    </location>
</feature>
<dbReference type="InterPro" id="IPR038765">
    <property type="entry name" value="Papain-like_cys_pep_sf"/>
</dbReference>
<keyword evidence="2" id="KW-0645">Protease</keyword>
<dbReference type="PROSITE" id="PS51935">
    <property type="entry name" value="NLPC_P60"/>
    <property type="match status" value="1"/>
</dbReference>
<reference evidence="6 7" key="1">
    <citation type="submission" date="2017-03" db="EMBL/GenBank/DDBJ databases">
        <title>Draft Genome sequence of Marispirochaeta sp. strain JC444.</title>
        <authorList>
            <person name="Shivani Y."/>
            <person name="Subhash Y."/>
            <person name="Sasikala C."/>
            <person name="Ramana C."/>
        </authorList>
    </citation>
    <scope>NUCLEOTIDE SEQUENCE [LARGE SCALE GENOMIC DNA]</scope>
    <source>
        <strain evidence="6 7">JC444</strain>
    </source>
</reference>
<evidence type="ECO:0000259" key="5">
    <source>
        <dbReference type="PROSITE" id="PS51935"/>
    </source>
</evidence>
<dbReference type="AlphaFoldDB" id="A0A1Y1RTR9"/>
<evidence type="ECO:0000313" key="7">
    <source>
        <dbReference type="Proteomes" id="UP000192343"/>
    </source>
</evidence>
<comment type="similarity">
    <text evidence="1">Belongs to the peptidase C40 family.</text>
</comment>
<organism evidence="6 7">
    <name type="scientific">Marispirochaeta aestuarii</name>
    <dbReference type="NCBI Taxonomy" id="1963862"/>
    <lineage>
        <taxon>Bacteria</taxon>
        <taxon>Pseudomonadati</taxon>
        <taxon>Spirochaetota</taxon>
        <taxon>Spirochaetia</taxon>
        <taxon>Spirochaetales</taxon>
        <taxon>Spirochaetaceae</taxon>
        <taxon>Marispirochaeta</taxon>
    </lineage>
</organism>
<dbReference type="GO" id="GO:0006508">
    <property type="term" value="P:proteolysis"/>
    <property type="evidence" value="ECO:0007669"/>
    <property type="project" value="UniProtKB-KW"/>
</dbReference>
<name>A0A1Y1RTR9_9SPIO</name>
<dbReference type="Pfam" id="PF00877">
    <property type="entry name" value="NLPC_P60"/>
    <property type="match status" value="1"/>
</dbReference>
<dbReference type="SUPFAM" id="SSF54001">
    <property type="entry name" value="Cysteine proteinases"/>
    <property type="match status" value="1"/>
</dbReference>
<evidence type="ECO:0000256" key="3">
    <source>
        <dbReference type="ARBA" id="ARBA00022801"/>
    </source>
</evidence>
<dbReference type="Gene3D" id="3.90.1720.10">
    <property type="entry name" value="endopeptidase domain like (from Nostoc punctiforme)"/>
    <property type="match status" value="1"/>
</dbReference>
<comment type="caution">
    <text evidence="6">The sequence shown here is derived from an EMBL/GenBank/DDBJ whole genome shotgun (WGS) entry which is preliminary data.</text>
</comment>
<gene>
    <name evidence="6" type="ORF">B4O97_17555</name>
</gene>
<dbReference type="InterPro" id="IPR051202">
    <property type="entry name" value="Peptidase_C40"/>
</dbReference>
<dbReference type="STRING" id="1963862.B4O97_17555"/>
<keyword evidence="3" id="KW-0378">Hydrolase</keyword>